<reference evidence="2" key="1">
    <citation type="submission" date="2018-05" db="EMBL/GenBank/DDBJ databases">
        <title>Draft genome of Mucuna pruriens seed.</title>
        <authorList>
            <person name="Nnadi N.E."/>
            <person name="Vos R."/>
            <person name="Hasami M.H."/>
            <person name="Devisetty U.K."/>
            <person name="Aguiy J.C."/>
        </authorList>
    </citation>
    <scope>NUCLEOTIDE SEQUENCE [LARGE SCALE GENOMIC DNA]</scope>
    <source>
        <strain evidence="2">JCA_2017</strain>
    </source>
</reference>
<accession>A0A371EY16</accession>
<evidence type="ECO:0000313" key="3">
    <source>
        <dbReference type="Proteomes" id="UP000257109"/>
    </source>
</evidence>
<proteinExistence type="predicted"/>
<comment type="caution">
    <text evidence="2">The sequence shown here is derived from an EMBL/GenBank/DDBJ whole genome shotgun (WGS) entry which is preliminary data.</text>
</comment>
<feature type="non-terminal residue" evidence="2">
    <location>
        <position position="1"/>
    </location>
</feature>
<feature type="region of interest" description="Disordered" evidence="1">
    <location>
        <begin position="74"/>
        <end position="135"/>
    </location>
</feature>
<dbReference type="Proteomes" id="UP000257109">
    <property type="component" value="Unassembled WGS sequence"/>
</dbReference>
<feature type="compositionally biased region" description="Basic and acidic residues" evidence="1">
    <location>
        <begin position="95"/>
        <end position="109"/>
    </location>
</feature>
<organism evidence="2 3">
    <name type="scientific">Mucuna pruriens</name>
    <name type="common">Velvet bean</name>
    <name type="synonym">Dolichos pruriens</name>
    <dbReference type="NCBI Taxonomy" id="157652"/>
    <lineage>
        <taxon>Eukaryota</taxon>
        <taxon>Viridiplantae</taxon>
        <taxon>Streptophyta</taxon>
        <taxon>Embryophyta</taxon>
        <taxon>Tracheophyta</taxon>
        <taxon>Spermatophyta</taxon>
        <taxon>Magnoliopsida</taxon>
        <taxon>eudicotyledons</taxon>
        <taxon>Gunneridae</taxon>
        <taxon>Pentapetalae</taxon>
        <taxon>rosids</taxon>
        <taxon>fabids</taxon>
        <taxon>Fabales</taxon>
        <taxon>Fabaceae</taxon>
        <taxon>Papilionoideae</taxon>
        <taxon>50 kb inversion clade</taxon>
        <taxon>NPAAA clade</taxon>
        <taxon>indigoferoid/millettioid clade</taxon>
        <taxon>Phaseoleae</taxon>
        <taxon>Mucuna</taxon>
    </lineage>
</organism>
<evidence type="ECO:0000313" key="2">
    <source>
        <dbReference type="EMBL" id="RDX70833.1"/>
    </source>
</evidence>
<evidence type="ECO:0000256" key="1">
    <source>
        <dbReference type="SAM" id="MobiDB-lite"/>
    </source>
</evidence>
<keyword evidence="3" id="KW-1185">Reference proteome</keyword>
<dbReference type="AlphaFoldDB" id="A0A371EY16"/>
<name>A0A371EY16_MUCPR</name>
<dbReference type="EMBL" id="QJKJ01011559">
    <property type="protein sequence ID" value="RDX70833.1"/>
    <property type="molecule type" value="Genomic_DNA"/>
</dbReference>
<gene>
    <name evidence="2" type="ORF">CR513_49881</name>
</gene>
<protein>
    <submittedName>
        <fullName evidence="2">Uncharacterized protein</fullName>
    </submittedName>
</protein>
<sequence>MLIVVIHGDIKHGFHGVLATTLQIVWHDVISTVTLYNNVINFEDVEESNTLRITHNLPLLQMMLVPLEVKPLKSRRSREKHANGGEGDEFVQSLDVRHVNGRRNREIKATTEGQGDNGGACEQRGEGDDPCMAVA</sequence>